<dbReference type="SUPFAM" id="SSF47413">
    <property type="entry name" value="lambda repressor-like DNA-binding domains"/>
    <property type="match status" value="1"/>
</dbReference>
<dbReference type="CDD" id="cd06529">
    <property type="entry name" value="S24_LexA-like"/>
    <property type="match status" value="1"/>
</dbReference>
<keyword evidence="3" id="KW-0804">Transcription</keyword>
<dbReference type="Gene3D" id="1.10.260.40">
    <property type="entry name" value="lambda repressor-like DNA-binding domains"/>
    <property type="match status" value="1"/>
</dbReference>
<protein>
    <submittedName>
        <fullName evidence="6">LexA family transcriptional regulator</fullName>
    </submittedName>
</protein>
<evidence type="ECO:0000313" key="8">
    <source>
        <dbReference type="Proteomes" id="UP000283684"/>
    </source>
</evidence>
<evidence type="ECO:0000313" key="9">
    <source>
        <dbReference type="Proteomes" id="UP000283766"/>
    </source>
</evidence>
<evidence type="ECO:0000313" key="6">
    <source>
        <dbReference type="EMBL" id="RGZ44253.1"/>
    </source>
</evidence>
<evidence type="ECO:0000256" key="2">
    <source>
        <dbReference type="ARBA" id="ARBA00023125"/>
    </source>
</evidence>
<accession>A0A413N6U7</accession>
<dbReference type="InterPro" id="IPR036286">
    <property type="entry name" value="LexA/Signal_pep-like_sf"/>
</dbReference>
<reference evidence="5 10" key="2">
    <citation type="submission" date="2019-06" db="EMBL/GenBank/DDBJ databases">
        <title>Complete genome sequence of Bacteroides uniformis NBRC 113350.</title>
        <authorList>
            <person name="Miura T."/>
            <person name="Furukawa M."/>
            <person name="Shimamura M."/>
            <person name="Ohyama Y."/>
            <person name="Yamazoe A."/>
            <person name="Kawasaki H."/>
        </authorList>
    </citation>
    <scope>NUCLEOTIDE SEQUENCE [LARGE SCALE GENOMIC DNA]</scope>
    <source>
        <strain evidence="5 10">NBRC 113350</strain>
    </source>
</reference>
<dbReference type="InterPro" id="IPR010982">
    <property type="entry name" value="Lambda_DNA-bd_dom_sf"/>
</dbReference>
<dbReference type="KEGG" id="bun:Bun01g_22250"/>
<dbReference type="Proteomes" id="UP000283766">
    <property type="component" value="Unassembled WGS sequence"/>
</dbReference>
<evidence type="ECO:0000313" key="10">
    <source>
        <dbReference type="Proteomes" id="UP000320533"/>
    </source>
</evidence>
<dbReference type="InterPro" id="IPR039418">
    <property type="entry name" value="LexA-like"/>
</dbReference>
<dbReference type="CDD" id="cd00093">
    <property type="entry name" value="HTH_XRE"/>
    <property type="match status" value="1"/>
</dbReference>
<reference evidence="8 9" key="1">
    <citation type="submission" date="2018-08" db="EMBL/GenBank/DDBJ databases">
        <title>A genome reference for cultivated species of the human gut microbiota.</title>
        <authorList>
            <person name="Zou Y."/>
            <person name="Xue W."/>
            <person name="Luo G."/>
        </authorList>
    </citation>
    <scope>NUCLEOTIDE SEQUENCE [LARGE SCALE GENOMIC DNA]</scope>
    <source>
        <strain evidence="7 9">AM18-14LB</strain>
        <strain evidence="6 8">AM50-4</strain>
    </source>
</reference>
<sequence length="240" mass="26934">MIMENIVLQRIKELISESGISVTKLAKEIGIPQNTLSRQIKGDTTMPLNTILSIIGYFKISADWLLGISNDKQMEIAIQLNKENNREKYIPHYEELSNKAVPHIDIISAECGLPSGFSSAIMKEQCEHYVIPDLDGCDFTIRAKGRSMINRTVPERSINNRDIVGCKIVKGTLPIQWGEVYALATSDGVVIKKIQKSKENGCVSCVSYNTDDGYEPYDIPINEIYDWALVIGVVRIARWL</sequence>
<dbReference type="GO" id="GO:0003677">
    <property type="term" value="F:DNA binding"/>
    <property type="evidence" value="ECO:0007669"/>
    <property type="project" value="UniProtKB-KW"/>
</dbReference>
<evidence type="ECO:0000313" key="7">
    <source>
        <dbReference type="EMBL" id="RHH33706.1"/>
    </source>
</evidence>
<dbReference type="SMART" id="SM00530">
    <property type="entry name" value="HTH_XRE"/>
    <property type="match status" value="1"/>
</dbReference>
<evidence type="ECO:0000313" key="5">
    <source>
        <dbReference type="EMBL" id="BBK87855.1"/>
    </source>
</evidence>
<feature type="domain" description="HTH cro/C1-type" evidence="4">
    <location>
        <begin position="11"/>
        <end position="65"/>
    </location>
</feature>
<dbReference type="Proteomes" id="UP000320533">
    <property type="component" value="Chromosome"/>
</dbReference>
<evidence type="ECO:0000256" key="3">
    <source>
        <dbReference type="ARBA" id="ARBA00023163"/>
    </source>
</evidence>
<dbReference type="PANTHER" id="PTHR40661">
    <property type="match status" value="1"/>
</dbReference>
<dbReference type="AlphaFoldDB" id="A0A413N6U7"/>
<dbReference type="Pfam" id="PF00717">
    <property type="entry name" value="Peptidase_S24"/>
    <property type="match status" value="1"/>
</dbReference>
<organism evidence="6 8">
    <name type="scientific">Bacteroides uniformis</name>
    <dbReference type="NCBI Taxonomy" id="820"/>
    <lineage>
        <taxon>Bacteria</taxon>
        <taxon>Pseudomonadati</taxon>
        <taxon>Bacteroidota</taxon>
        <taxon>Bacteroidia</taxon>
        <taxon>Bacteroidales</taxon>
        <taxon>Bacteroidaceae</taxon>
        <taxon>Bacteroides</taxon>
    </lineage>
</organism>
<dbReference type="Proteomes" id="UP000283684">
    <property type="component" value="Unassembled WGS sequence"/>
</dbReference>
<keyword evidence="1" id="KW-0805">Transcription regulation</keyword>
<gene>
    <name evidence="5" type="ORF">Bun01g_22250</name>
    <name evidence="7" type="ORF">DW216_06065</name>
    <name evidence="6" type="ORF">DW988_19300</name>
</gene>
<dbReference type="EMBL" id="QRJL01000002">
    <property type="protein sequence ID" value="RHH33706.1"/>
    <property type="molecule type" value="Genomic_DNA"/>
</dbReference>
<dbReference type="Gene3D" id="2.10.109.10">
    <property type="entry name" value="Umud Fragment, subunit A"/>
    <property type="match status" value="1"/>
</dbReference>
<dbReference type="PROSITE" id="PS50943">
    <property type="entry name" value="HTH_CROC1"/>
    <property type="match status" value="1"/>
</dbReference>
<dbReference type="InterPro" id="IPR001387">
    <property type="entry name" value="Cro/C1-type_HTH"/>
</dbReference>
<evidence type="ECO:0000259" key="4">
    <source>
        <dbReference type="PROSITE" id="PS50943"/>
    </source>
</evidence>
<dbReference type="SUPFAM" id="SSF51306">
    <property type="entry name" value="LexA/Signal peptidase"/>
    <property type="match status" value="1"/>
</dbReference>
<dbReference type="EMBL" id="AP019724">
    <property type="protein sequence ID" value="BBK87855.1"/>
    <property type="molecule type" value="Genomic_DNA"/>
</dbReference>
<dbReference type="InterPro" id="IPR015927">
    <property type="entry name" value="Peptidase_S24_S26A/B/C"/>
</dbReference>
<keyword evidence="2" id="KW-0238">DNA-binding</keyword>
<dbReference type="Pfam" id="PF13443">
    <property type="entry name" value="HTH_26"/>
    <property type="match status" value="1"/>
</dbReference>
<dbReference type="EMBL" id="QSEE01000028">
    <property type="protein sequence ID" value="RGZ44253.1"/>
    <property type="molecule type" value="Genomic_DNA"/>
</dbReference>
<evidence type="ECO:0000256" key="1">
    <source>
        <dbReference type="ARBA" id="ARBA00023015"/>
    </source>
</evidence>
<dbReference type="PANTHER" id="PTHR40661:SF1">
    <property type="entry name" value="HTH CRO_C1-TYPE DOMAIN-CONTAINING PROTEIN"/>
    <property type="match status" value="1"/>
</dbReference>
<proteinExistence type="predicted"/>
<name>A0A413N6U7_BACUN</name>